<dbReference type="EMBL" id="JBEYBF010000031">
    <property type="protein sequence ID" value="MEU1956030.1"/>
    <property type="molecule type" value="Genomic_DNA"/>
</dbReference>
<evidence type="ECO:0000313" key="10">
    <source>
        <dbReference type="EMBL" id="MEU1956030.1"/>
    </source>
</evidence>
<keyword evidence="5" id="KW-0029">Amino-acid transport</keyword>
<dbReference type="Pfam" id="PF02653">
    <property type="entry name" value="BPD_transp_2"/>
    <property type="match status" value="1"/>
</dbReference>
<feature type="transmembrane region" description="Helical" evidence="9">
    <location>
        <begin position="95"/>
        <end position="117"/>
    </location>
</feature>
<proteinExistence type="inferred from homology"/>
<evidence type="ECO:0000256" key="6">
    <source>
        <dbReference type="ARBA" id="ARBA00022989"/>
    </source>
</evidence>
<evidence type="ECO:0000256" key="1">
    <source>
        <dbReference type="ARBA" id="ARBA00004651"/>
    </source>
</evidence>
<keyword evidence="7 9" id="KW-0472">Membrane</keyword>
<reference evidence="10 11" key="1">
    <citation type="submission" date="2024-06" db="EMBL/GenBank/DDBJ databases">
        <title>The Natural Products Discovery Center: Release of the First 8490 Sequenced Strains for Exploring Actinobacteria Biosynthetic Diversity.</title>
        <authorList>
            <person name="Kalkreuter E."/>
            <person name="Kautsar S.A."/>
            <person name="Yang D."/>
            <person name="Bader C.D."/>
            <person name="Teijaro C.N."/>
            <person name="Fluegel L."/>
            <person name="Davis C.M."/>
            <person name="Simpson J.R."/>
            <person name="Lauterbach L."/>
            <person name="Steele A.D."/>
            <person name="Gui C."/>
            <person name="Meng S."/>
            <person name="Li G."/>
            <person name="Viehrig K."/>
            <person name="Ye F."/>
            <person name="Su P."/>
            <person name="Kiefer A.F."/>
            <person name="Nichols A."/>
            <person name="Cepeda A.J."/>
            <person name="Yan W."/>
            <person name="Fan B."/>
            <person name="Jiang Y."/>
            <person name="Adhikari A."/>
            <person name="Zheng C.-J."/>
            <person name="Schuster L."/>
            <person name="Cowan T.M."/>
            <person name="Smanski M.J."/>
            <person name="Chevrette M.G."/>
            <person name="De Carvalho L.P.S."/>
            <person name="Shen B."/>
        </authorList>
    </citation>
    <scope>NUCLEOTIDE SEQUENCE [LARGE SCALE GENOMIC DNA]</scope>
    <source>
        <strain evidence="10 11">NPDC019708</strain>
    </source>
</reference>
<feature type="transmembrane region" description="Helical" evidence="9">
    <location>
        <begin position="240"/>
        <end position="259"/>
    </location>
</feature>
<comment type="subcellular location">
    <subcellularLocation>
        <location evidence="1">Cell membrane</location>
        <topology evidence="1">Multi-pass membrane protein</topology>
    </subcellularLocation>
</comment>
<dbReference type="InterPro" id="IPR052157">
    <property type="entry name" value="BCAA_transport_permease"/>
</dbReference>
<feature type="transmembrane region" description="Helical" evidence="9">
    <location>
        <begin position="188"/>
        <end position="208"/>
    </location>
</feature>
<dbReference type="PANTHER" id="PTHR11795">
    <property type="entry name" value="BRANCHED-CHAIN AMINO ACID TRANSPORT SYSTEM PERMEASE PROTEIN LIVH"/>
    <property type="match status" value="1"/>
</dbReference>
<keyword evidence="2" id="KW-0813">Transport</keyword>
<evidence type="ECO:0000256" key="7">
    <source>
        <dbReference type="ARBA" id="ARBA00023136"/>
    </source>
</evidence>
<dbReference type="PANTHER" id="PTHR11795:SF451">
    <property type="entry name" value="ABC TRANSPORTER PERMEASE PROTEIN"/>
    <property type="match status" value="1"/>
</dbReference>
<evidence type="ECO:0000256" key="3">
    <source>
        <dbReference type="ARBA" id="ARBA00022475"/>
    </source>
</evidence>
<gene>
    <name evidence="10" type="ORF">ABZ510_29780</name>
</gene>
<feature type="transmembrane region" description="Helical" evidence="9">
    <location>
        <begin position="6"/>
        <end position="29"/>
    </location>
</feature>
<keyword evidence="3" id="KW-1003">Cell membrane</keyword>
<protein>
    <submittedName>
        <fullName evidence="10">Branched-chain amino acid ABC transporter permease</fullName>
    </submittedName>
</protein>
<feature type="transmembrane region" description="Helical" evidence="9">
    <location>
        <begin position="265"/>
        <end position="283"/>
    </location>
</feature>
<dbReference type="InterPro" id="IPR001851">
    <property type="entry name" value="ABC_transp_permease"/>
</dbReference>
<keyword evidence="11" id="KW-1185">Reference proteome</keyword>
<feature type="transmembrane region" description="Helical" evidence="9">
    <location>
        <begin position="137"/>
        <end position="160"/>
    </location>
</feature>
<feature type="transmembrane region" description="Helical" evidence="9">
    <location>
        <begin position="36"/>
        <end position="55"/>
    </location>
</feature>
<evidence type="ECO:0000256" key="2">
    <source>
        <dbReference type="ARBA" id="ARBA00022448"/>
    </source>
</evidence>
<evidence type="ECO:0000256" key="4">
    <source>
        <dbReference type="ARBA" id="ARBA00022692"/>
    </source>
</evidence>
<keyword evidence="6 9" id="KW-1133">Transmembrane helix</keyword>
<evidence type="ECO:0000256" key="9">
    <source>
        <dbReference type="SAM" id="Phobius"/>
    </source>
</evidence>
<evidence type="ECO:0000256" key="5">
    <source>
        <dbReference type="ARBA" id="ARBA00022970"/>
    </source>
</evidence>
<evidence type="ECO:0000313" key="11">
    <source>
        <dbReference type="Proteomes" id="UP001550628"/>
    </source>
</evidence>
<sequence length="291" mass="29860">MDSAAAALVNGALLGSTYALVSLGLVLVFRATYTFNFAHGEFMLLPALLLAVFLAGTQLPFVVAMILSLLIVAAVAAAFYSVILRHTVGLPHWMGLVATFGVASILQGAMSIIFGSSERVISIPGMPAGSVEILGTRVRVSTLVITLIALALALAVVAVMRWSHLGTLLRAAGQDPTLAAQGGIRVGWAYMGSWAAAGVLAGTAGILYASTQVVNASLIVVALSAFPAILLGGADSVEGAVVGGLLVGVLQGFITTYLGGQYLNVGTYLVLLAVLMAYPQGLFGTRTVRQV</sequence>
<accession>A0ABV2WYS2</accession>
<keyword evidence="4 9" id="KW-0812">Transmembrane</keyword>
<dbReference type="Proteomes" id="UP001550628">
    <property type="component" value="Unassembled WGS sequence"/>
</dbReference>
<comment type="similarity">
    <text evidence="8">Belongs to the binding-protein-dependent transport system permease family. LivHM subfamily.</text>
</comment>
<organism evidence="10 11">
    <name type="scientific">Nocardia rhamnosiphila</name>
    <dbReference type="NCBI Taxonomy" id="426716"/>
    <lineage>
        <taxon>Bacteria</taxon>
        <taxon>Bacillati</taxon>
        <taxon>Actinomycetota</taxon>
        <taxon>Actinomycetes</taxon>
        <taxon>Mycobacteriales</taxon>
        <taxon>Nocardiaceae</taxon>
        <taxon>Nocardia</taxon>
    </lineage>
</organism>
<feature type="transmembrane region" description="Helical" evidence="9">
    <location>
        <begin position="214"/>
        <end position="233"/>
    </location>
</feature>
<dbReference type="RefSeq" id="WP_356959358.1">
    <property type="nucleotide sequence ID" value="NZ_JBEYBD010000028.1"/>
</dbReference>
<dbReference type="CDD" id="cd06582">
    <property type="entry name" value="TM_PBP1_LivH_like"/>
    <property type="match status" value="1"/>
</dbReference>
<comment type="caution">
    <text evidence="10">The sequence shown here is derived from an EMBL/GenBank/DDBJ whole genome shotgun (WGS) entry which is preliminary data.</text>
</comment>
<name>A0ABV2WYS2_9NOCA</name>
<feature type="transmembrane region" description="Helical" evidence="9">
    <location>
        <begin position="61"/>
        <end position="83"/>
    </location>
</feature>
<evidence type="ECO:0000256" key="8">
    <source>
        <dbReference type="ARBA" id="ARBA00037998"/>
    </source>
</evidence>